<evidence type="ECO:0000313" key="2">
    <source>
        <dbReference type="EMBL" id="VAX41567.1"/>
    </source>
</evidence>
<dbReference type="EMBL" id="UOGL01000563">
    <property type="protein sequence ID" value="VAX41567.1"/>
    <property type="molecule type" value="Genomic_DNA"/>
</dbReference>
<proteinExistence type="predicted"/>
<dbReference type="GO" id="GO:0003677">
    <property type="term" value="F:DNA binding"/>
    <property type="evidence" value="ECO:0007669"/>
    <property type="project" value="InterPro"/>
</dbReference>
<evidence type="ECO:0000259" key="1">
    <source>
        <dbReference type="PROSITE" id="PS50943"/>
    </source>
</evidence>
<accession>A0A3B1E8K6</accession>
<gene>
    <name evidence="2" type="ORF">MNBD_PLANCTO02-1184</name>
</gene>
<name>A0A3B1E8K6_9ZZZZ</name>
<sequence>MKEQSDPLYFSSPGRRIATAIRACLLEKGWEMGELARRADISRTTLYHLLQGTTRHPHFSTVSKIAVAFGLSPEVLCPDSFIETVERKGEETPGVVPLGLEKQQQFNRTTNTYITGVCKDNPQLFFGWSQVDWDELFSTVGVGGALSPEGVIQAATEQNKKREVLQKLNIVLETHLSDVASNFVETLYQMVQASGNLEQSAQLQQLLSGNLSSPVSNPISTSTEK</sequence>
<dbReference type="AlphaFoldDB" id="A0A3B1E8K6"/>
<dbReference type="CDD" id="cd00093">
    <property type="entry name" value="HTH_XRE"/>
    <property type="match status" value="1"/>
</dbReference>
<dbReference type="InterPro" id="IPR010982">
    <property type="entry name" value="Lambda_DNA-bd_dom_sf"/>
</dbReference>
<reference evidence="2" key="1">
    <citation type="submission" date="2018-06" db="EMBL/GenBank/DDBJ databases">
        <authorList>
            <person name="Zhirakovskaya E."/>
        </authorList>
    </citation>
    <scope>NUCLEOTIDE SEQUENCE</scope>
</reference>
<protein>
    <recommendedName>
        <fullName evidence="1">HTH cro/C1-type domain-containing protein</fullName>
    </recommendedName>
</protein>
<feature type="domain" description="HTH cro/C1-type" evidence="1">
    <location>
        <begin position="21"/>
        <end position="76"/>
    </location>
</feature>
<dbReference type="Pfam" id="PF01381">
    <property type="entry name" value="HTH_3"/>
    <property type="match status" value="1"/>
</dbReference>
<dbReference type="Gene3D" id="1.10.260.40">
    <property type="entry name" value="lambda repressor-like DNA-binding domains"/>
    <property type="match status" value="1"/>
</dbReference>
<dbReference type="SUPFAM" id="SSF47413">
    <property type="entry name" value="lambda repressor-like DNA-binding domains"/>
    <property type="match status" value="1"/>
</dbReference>
<dbReference type="InterPro" id="IPR001387">
    <property type="entry name" value="Cro/C1-type_HTH"/>
</dbReference>
<organism evidence="2">
    <name type="scientific">hydrothermal vent metagenome</name>
    <dbReference type="NCBI Taxonomy" id="652676"/>
    <lineage>
        <taxon>unclassified sequences</taxon>
        <taxon>metagenomes</taxon>
        <taxon>ecological metagenomes</taxon>
    </lineage>
</organism>
<dbReference type="PROSITE" id="PS50943">
    <property type="entry name" value="HTH_CROC1"/>
    <property type="match status" value="1"/>
</dbReference>
<dbReference type="SMART" id="SM00530">
    <property type="entry name" value="HTH_XRE"/>
    <property type="match status" value="1"/>
</dbReference>